<protein>
    <submittedName>
        <fullName evidence="2">Uncharacterized protein</fullName>
    </submittedName>
</protein>
<name>A0A0G0KVN9_9BACT</name>
<feature type="transmembrane region" description="Helical" evidence="1">
    <location>
        <begin position="118"/>
        <end position="140"/>
    </location>
</feature>
<dbReference type="EMBL" id="LBVJ01000017">
    <property type="protein sequence ID" value="KKQ83758.1"/>
    <property type="molecule type" value="Genomic_DNA"/>
</dbReference>
<evidence type="ECO:0000313" key="2">
    <source>
        <dbReference type="EMBL" id="KKQ83758.1"/>
    </source>
</evidence>
<comment type="caution">
    <text evidence="2">The sequence shown here is derived from an EMBL/GenBank/DDBJ whole genome shotgun (WGS) entry which is preliminary data.</text>
</comment>
<evidence type="ECO:0000313" key="3">
    <source>
        <dbReference type="Proteomes" id="UP000034710"/>
    </source>
</evidence>
<keyword evidence="1" id="KW-1133">Transmembrane helix</keyword>
<sequence length="150" mass="17341">MDIDQIFSNIMKVLKSKEFLMRFISIIFLLLGISTTDIFRFILMLISGIMLGIYYGLYNDVIWRPKGSLGESFPYRAHQLWIHIICGLIGSISLYFLLGAINIYNPLKTLKNFGFTEFTLFGIALLGYVGLLPRILWYFSYAQQGIFKNK</sequence>
<gene>
    <name evidence="2" type="ORF">UT06_C0017G0034</name>
</gene>
<accession>A0A0G0KVN9</accession>
<organism evidence="2 3">
    <name type="scientific">Candidatus Woesebacteria bacterium GW2011_GWA1_38_8</name>
    <dbReference type="NCBI Taxonomy" id="1618547"/>
    <lineage>
        <taxon>Bacteria</taxon>
        <taxon>Candidatus Woeseibacteriota</taxon>
    </lineage>
</organism>
<reference evidence="2 3" key="1">
    <citation type="journal article" date="2015" name="Nature">
        <title>rRNA introns, odd ribosomes, and small enigmatic genomes across a large radiation of phyla.</title>
        <authorList>
            <person name="Brown C.T."/>
            <person name="Hug L.A."/>
            <person name="Thomas B.C."/>
            <person name="Sharon I."/>
            <person name="Castelle C.J."/>
            <person name="Singh A."/>
            <person name="Wilkins M.J."/>
            <person name="Williams K.H."/>
            <person name="Banfield J.F."/>
        </authorList>
    </citation>
    <scope>NUCLEOTIDE SEQUENCE [LARGE SCALE GENOMIC DNA]</scope>
</reference>
<keyword evidence="1" id="KW-0812">Transmembrane</keyword>
<keyword evidence="1" id="KW-0472">Membrane</keyword>
<proteinExistence type="predicted"/>
<evidence type="ECO:0000256" key="1">
    <source>
        <dbReference type="SAM" id="Phobius"/>
    </source>
</evidence>
<feature type="transmembrane region" description="Helical" evidence="1">
    <location>
        <begin position="19"/>
        <end position="35"/>
    </location>
</feature>
<dbReference type="Proteomes" id="UP000034710">
    <property type="component" value="Unassembled WGS sequence"/>
</dbReference>
<feature type="transmembrane region" description="Helical" evidence="1">
    <location>
        <begin position="80"/>
        <end position="98"/>
    </location>
</feature>
<feature type="transmembrane region" description="Helical" evidence="1">
    <location>
        <begin position="41"/>
        <end position="59"/>
    </location>
</feature>
<dbReference type="AlphaFoldDB" id="A0A0G0KVN9"/>